<dbReference type="RefSeq" id="WP_089332281.1">
    <property type="nucleotide sequence ID" value="NZ_FZNS01000003.1"/>
</dbReference>
<evidence type="ECO:0000256" key="9">
    <source>
        <dbReference type="ARBA" id="ARBA00023588"/>
    </source>
</evidence>
<gene>
    <name evidence="14" type="ORF">SAMN06269173_103229</name>
</gene>
<evidence type="ECO:0000256" key="5">
    <source>
        <dbReference type="ARBA" id="ARBA00022729"/>
    </source>
</evidence>
<evidence type="ECO:0000313" key="14">
    <source>
        <dbReference type="EMBL" id="SNR51174.1"/>
    </source>
</evidence>
<dbReference type="AlphaFoldDB" id="A0A238WY91"/>
<keyword evidence="2" id="KW-1003">Cell membrane</keyword>
<feature type="transmembrane region" description="Helical" evidence="13">
    <location>
        <begin position="12"/>
        <end position="40"/>
    </location>
</feature>
<dbReference type="Proteomes" id="UP000198310">
    <property type="component" value="Unassembled WGS sequence"/>
</dbReference>
<evidence type="ECO:0000256" key="8">
    <source>
        <dbReference type="ARBA" id="ARBA00023315"/>
    </source>
</evidence>
<comment type="pathway">
    <text evidence="9">Carotenoid biosynthesis; staphyloxanthin biosynthesis; staphyloxanthin from farnesyl diphosphate: step 5/5.</text>
</comment>
<keyword evidence="6 13" id="KW-1133">Transmembrane helix</keyword>
<keyword evidence="3" id="KW-0808">Transferase</keyword>
<feature type="transmembrane region" description="Helical" evidence="13">
    <location>
        <begin position="129"/>
        <end position="146"/>
    </location>
</feature>
<keyword evidence="4 13" id="KW-0812">Transmembrane</keyword>
<keyword evidence="8" id="KW-0012">Acyltransferase</keyword>
<dbReference type="GO" id="GO:0016746">
    <property type="term" value="F:acyltransferase activity"/>
    <property type="evidence" value="ECO:0007669"/>
    <property type="project" value="UniProtKB-KW"/>
</dbReference>
<dbReference type="Pfam" id="PF18927">
    <property type="entry name" value="CrtO"/>
    <property type="match status" value="1"/>
</dbReference>
<keyword evidence="5" id="KW-0732">Signal</keyword>
<evidence type="ECO:0000256" key="12">
    <source>
        <dbReference type="ARBA" id="ARBA00025324"/>
    </source>
</evidence>
<evidence type="ECO:0000256" key="6">
    <source>
        <dbReference type="ARBA" id="ARBA00022989"/>
    </source>
</evidence>
<comment type="subcellular location">
    <subcellularLocation>
        <location evidence="1">Cell membrane</location>
        <topology evidence="1">Single-pass membrane protein</topology>
    </subcellularLocation>
</comment>
<dbReference type="InterPro" id="IPR044021">
    <property type="entry name" value="CrtO"/>
</dbReference>
<dbReference type="UniPathway" id="UPA00029">
    <property type="reaction ID" value="UER00560"/>
</dbReference>
<name>A0A238WY91_9BACT</name>
<evidence type="ECO:0000256" key="10">
    <source>
        <dbReference type="ARBA" id="ARBA00023603"/>
    </source>
</evidence>
<evidence type="ECO:0000256" key="13">
    <source>
        <dbReference type="SAM" id="Phobius"/>
    </source>
</evidence>
<keyword evidence="7 13" id="KW-0472">Membrane</keyword>
<comment type="function">
    <text evidence="12">Catalyzes the acylation of glycosyl-4,4'-diaponeurosporenoate, i.e. the esterification of glucose at the C6'' position with the carboxyl group of the C(15) fatty acid 12-methyltetradecanoic acid, to yield staphyloxanthin. This is the last step in the biosynthesis of this orange pigment, present in most staphylococci strains.</text>
</comment>
<evidence type="ECO:0000256" key="1">
    <source>
        <dbReference type="ARBA" id="ARBA00004162"/>
    </source>
</evidence>
<dbReference type="GO" id="GO:0005886">
    <property type="term" value="C:plasma membrane"/>
    <property type="evidence" value="ECO:0007669"/>
    <property type="project" value="UniProtKB-SubCell"/>
</dbReference>
<feature type="transmembrane region" description="Helical" evidence="13">
    <location>
        <begin position="47"/>
        <end position="65"/>
    </location>
</feature>
<dbReference type="EMBL" id="FZNS01000003">
    <property type="protein sequence ID" value="SNR51174.1"/>
    <property type="molecule type" value="Genomic_DNA"/>
</dbReference>
<comment type="similarity">
    <text evidence="10">Belongs to the acyltransferase CrtO family.</text>
</comment>
<reference evidence="15" key="1">
    <citation type="submission" date="2017-06" db="EMBL/GenBank/DDBJ databases">
        <authorList>
            <person name="Varghese N."/>
            <person name="Submissions S."/>
        </authorList>
    </citation>
    <scope>NUCLEOTIDE SEQUENCE [LARGE SCALE GENOMIC DNA]</scope>
    <source>
        <strain evidence="15">DSM 28041</strain>
    </source>
</reference>
<evidence type="ECO:0000313" key="15">
    <source>
        <dbReference type="Proteomes" id="UP000198310"/>
    </source>
</evidence>
<keyword evidence="15" id="KW-1185">Reference proteome</keyword>
<sequence length="192" mass="21957">MLPTPKESAVPSLAVLAFYNAVPSVVWSGLSLGPLVVFCYQHMARPWLVGLLGLSLLAYAVPRSWFRYWQLSRVPAMYRRLGVPVVNWLAQDGALVHALVRRRYPRYRRLKTRRSVAALVANSYHMERFHIAALLFFWFVSGYAAVQNQWAWAGVLTVLNIGYNLYPVWLQQYLRLRLAPVAARSMKPTPPS</sequence>
<evidence type="ECO:0000256" key="11">
    <source>
        <dbReference type="ARBA" id="ARBA00023667"/>
    </source>
</evidence>
<proteinExistence type="inferred from homology"/>
<feature type="transmembrane region" description="Helical" evidence="13">
    <location>
        <begin position="85"/>
        <end position="104"/>
    </location>
</feature>
<evidence type="ECO:0000256" key="7">
    <source>
        <dbReference type="ARBA" id="ARBA00023136"/>
    </source>
</evidence>
<evidence type="ECO:0000256" key="3">
    <source>
        <dbReference type="ARBA" id="ARBA00022679"/>
    </source>
</evidence>
<evidence type="ECO:0000256" key="4">
    <source>
        <dbReference type="ARBA" id="ARBA00022692"/>
    </source>
</evidence>
<evidence type="ECO:0000256" key="2">
    <source>
        <dbReference type="ARBA" id="ARBA00022475"/>
    </source>
</evidence>
<feature type="transmembrane region" description="Helical" evidence="13">
    <location>
        <begin position="152"/>
        <end position="170"/>
    </location>
</feature>
<protein>
    <recommendedName>
        <fullName evidence="11">Glycosyl-4,4'-diaponeurosporenoate acyltransferase</fullName>
    </recommendedName>
</protein>
<accession>A0A238WY91</accession>
<organism evidence="14 15">
    <name type="scientific">Hymenobacter mucosus</name>
    <dbReference type="NCBI Taxonomy" id="1411120"/>
    <lineage>
        <taxon>Bacteria</taxon>
        <taxon>Pseudomonadati</taxon>
        <taxon>Bacteroidota</taxon>
        <taxon>Cytophagia</taxon>
        <taxon>Cytophagales</taxon>
        <taxon>Hymenobacteraceae</taxon>
        <taxon>Hymenobacter</taxon>
    </lineage>
</organism>